<dbReference type="AlphaFoldDB" id="A0ABD2BZ51"/>
<evidence type="ECO:0000256" key="1">
    <source>
        <dbReference type="SAM" id="Phobius"/>
    </source>
</evidence>
<gene>
    <name evidence="2" type="ORF">V1477_011417</name>
</gene>
<evidence type="ECO:0000313" key="2">
    <source>
        <dbReference type="EMBL" id="KAL2738058.1"/>
    </source>
</evidence>
<evidence type="ECO:0000313" key="3">
    <source>
        <dbReference type="Proteomes" id="UP001607303"/>
    </source>
</evidence>
<organism evidence="2 3">
    <name type="scientific">Vespula maculifrons</name>
    <name type="common">Eastern yellow jacket</name>
    <name type="synonym">Wasp</name>
    <dbReference type="NCBI Taxonomy" id="7453"/>
    <lineage>
        <taxon>Eukaryota</taxon>
        <taxon>Metazoa</taxon>
        <taxon>Ecdysozoa</taxon>
        <taxon>Arthropoda</taxon>
        <taxon>Hexapoda</taxon>
        <taxon>Insecta</taxon>
        <taxon>Pterygota</taxon>
        <taxon>Neoptera</taxon>
        <taxon>Endopterygota</taxon>
        <taxon>Hymenoptera</taxon>
        <taxon>Apocrita</taxon>
        <taxon>Aculeata</taxon>
        <taxon>Vespoidea</taxon>
        <taxon>Vespidae</taxon>
        <taxon>Vespinae</taxon>
        <taxon>Vespula</taxon>
    </lineage>
</organism>
<keyword evidence="1" id="KW-1133">Transmembrane helix</keyword>
<name>A0ABD2BZ51_VESMC</name>
<keyword evidence="3" id="KW-1185">Reference proteome</keyword>
<sequence>MVCNHCGINPKNIITIEASRILDNLLELKILQLFILLYILKEPDVSFFRLIILISIEVLIFTQN</sequence>
<feature type="transmembrane region" description="Helical" evidence="1">
    <location>
        <begin position="21"/>
        <end position="40"/>
    </location>
</feature>
<protein>
    <submittedName>
        <fullName evidence="2">Uncharacterized protein</fullName>
    </submittedName>
</protein>
<feature type="transmembrane region" description="Helical" evidence="1">
    <location>
        <begin position="46"/>
        <end position="62"/>
    </location>
</feature>
<proteinExistence type="predicted"/>
<keyword evidence="1" id="KW-0472">Membrane</keyword>
<accession>A0ABD2BZ51</accession>
<dbReference type="EMBL" id="JAYRBN010000063">
    <property type="protein sequence ID" value="KAL2738058.1"/>
    <property type="molecule type" value="Genomic_DNA"/>
</dbReference>
<reference evidence="2 3" key="1">
    <citation type="journal article" date="2024" name="Ann. Entomol. Soc. Am.">
        <title>Genomic analyses of the southern and eastern yellowjacket wasps (Hymenoptera: Vespidae) reveal evolutionary signatures of social life.</title>
        <authorList>
            <person name="Catto M.A."/>
            <person name="Caine P.B."/>
            <person name="Orr S.E."/>
            <person name="Hunt B.G."/>
            <person name="Goodisman M.A.D."/>
        </authorList>
    </citation>
    <scope>NUCLEOTIDE SEQUENCE [LARGE SCALE GENOMIC DNA]</scope>
    <source>
        <strain evidence="2">232</strain>
        <tissue evidence="2">Head and thorax</tissue>
    </source>
</reference>
<dbReference type="Proteomes" id="UP001607303">
    <property type="component" value="Unassembled WGS sequence"/>
</dbReference>
<comment type="caution">
    <text evidence="2">The sequence shown here is derived from an EMBL/GenBank/DDBJ whole genome shotgun (WGS) entry which is preliminary data.</text>
</comment>
<keyword evidence="1" id="KW-0812">Transmembrane</keyword>